<dbReference type="InterPro" id="IPR020846">
    <property type="entry name" value="MFS_dom"/>
</dbReference>
<dbReference type="InterPro" id="IPR050171">
    <property type="entry name" value="MFS_Transporters"/>
</dbReference>
<dbReference type="SUPFAM" id="SSF103473">
    <property type="entry name" value="MFS general substrate transporter"/>
    <property type="match status" value="2"/>
</dbReference>
<keyword evidence="4 8" id="KW-0812">Transmembrane</keyword>
<keyword evidence="5" id="KW-0653">Protein transport</keyword>
<feature type="transmembrane region" description="Helical" evidence="8">
    <location>
        <begin position="473"/>
        <end position="492"/>
    </location>
</feature>
<feature type="transmembrane region" description="Helical" evidence="8">
    <location>
        <begin position="234"/>
        <end position="251"/>
    </location>
</feature>
<dbReference type="RefSeq" id="WP_380929394.1">
    <property type="nucleotide sequence ID" value="NZ_JBHUGS010000002.1"/>
</dbReference>
<dbReference type="InterPro" id="IPR036259">
    <property type="entry name" value="MFS_trans_sf"/>
</dbReference>
<dbReference type="EMBL" id="JBHUGS010000002">
    <property type="protein sequence ID" value="MFD1950997.1"/>
    <property type="molecule type" value="Genomic_DNA"/>
</dbReference>
<keyword evidence="2" id="KW-0813">Transport</keyword>
<feature type="transmembrane region" description="Helical" evidence="8">
    <location>
        <begin position="367"/>
        <end position="390"/>
    </location>
</feature>
<protein>
    <submittedName>
        <fullName evidence="10">Peptide MFS transporter</fullName>
    </submittedName>
</protein>
<evidence type="ECO:0000256" key="6">
    <source>
        <dbReference type="ARBA" id="ARBA00022989"/>
    </source>
</evidence>
<dbReference type="PANTHER" id="PTHR23517:SF15">
    <property type="entry name" value="PROTON-DEPENDENT OLIGOPEPTIDE FAMILY TRANSPORT PROTEIN"/>
    <property type="match status" value="1"/>
</dbReference>
<comment type="caution">
    <text evidence="10">The sequence shown here is derived from an EMBL/GenBank/DDBJ whole genome shotgun (WGS) entry which is preliminary data.</text>
</comment>
<evidence type="ECO:0000256" key="4">
    <source>
        <dbReference type="ARBA" id="ARBA00022692"/>
    </source>
</evidence>
<organism evidence="10 11">
    <name type="scientific">Sphingomonas arantia</name>
    <dbReference type="NCBI Taxonomy" id="1460676"/>
    <lineage>
        <taxon>Bacteria</taxon>
        <taxon>Pseudomonadati</taxon>
        <taxon>Pseudomonadota</taxon>
        <taxon>Alphaproteobacteria</taxon>
        <taxon>Sphingomonadales</taxon>
        <taxon>Sphingomonadaceae</taxon>
        <taxon>Sphingomonas</taxon>
    </lineage>
</organism>
<dbReference type="PROSITE" id="PS01022">
    <property type="entry name" value="PTR2_1"/>
    <property type="match status" value="1"/>
</dbReference>
<gene>
    <name evidence="10" type="ORF">ACFSGX_09495</name>
</gene>
<feature type="transmembrane region" description="Helical" evidence="8">
    <location>
        <begin position="119"/>
        <end position="139"/>
    </location>
</feature>
<dbReference type="PROSITE" id="PS50850">
    <property type="entry name" value="MFS"/>
    <property type="match status" value="1"/>
</dbReference>
<keyword evidence="11" id="KW-1185">Reference proteome</keyword>
<dbReference type="Gene3D" id="1.20.1250.20">
    <property type="entry name" value="MFS general substrate transporter like domains"/>
    <property type="match status" value="1"/>
</dbReference>
<keyword evidence="7 8" id="KW-0472">Membrane</keyword>
<keyword evidence="5" id="KW-0571">Peptide transport</keyword>
<keyword evidence="6 8" id="KW-1133">Transmembrane helix</keyword>
<dbReference type="InterPro" id="IPR005279">
    <property type="entry name" value="Dipep/tripep_permease"/>
</dbReference>
<feature type="transmembrane region" description="Helical" evidence="8">
    <location>
        <begin position="333"/>
        <end position="355"/>
    </location>
</feature>
<evidence type="ECO:0000256" key="5">
    <source>
        <dbReference type="ARBA" id="ARBA00022856"/>
    </source>
</evidence>
<evidence type="ECO:0000313" key="10">
    <source>
        <dbReference type="EMBL" id="MFD1950997.1"/>
    </source>
</evidence>
<feature type="transmembrane region" description="Helical" evidence="8">
    <location>
        <begin position="288"/>
        <end position="305"/>
    </location>
</feature>
<accession>A0ABW4TZ39</accession>
<feature type="transmembrane region" description="Helical" evidence="8">
    <location>
        <begin position="89"/>
        <end position="107"/>
    </location>
</feature>
<evidence type="ECO:0000256" key="7">
    <source>
        <dbReference type="ARBA" id="ARBA00023136"/>
    </source>
</evidence>
<evidence type="ECO:0000256" key="3">
    <source>
        <dbReference type="ARBA" id="ARBA00022475"/>
    </source>
</evidence>
<sequence>MATSFPPTAMQGPTFLGHPRGLFVLFFTELWERFSYYGMRALLIFYLTKHFLFGDEPAYGIYGAYTSLVYVTPVIGGYLADKFLGARRAVLVGGLFIAVGHLMIGLLEGPVGTQGGYLNGFYLGLASIIVGTGFLKANISVLVGQLYPRGDARRDPGFSIFYMGINIGGASGPIICGLLGETVGWSWGFGAAGVGMLLGLVVFVLFRKDLMGVGEPPEPVLLRARTAVGVSREWAIYLGAFAAVAVAWWLLQSQGVVGTLLVVFAASTIGFILYRAVFTLPKVERDRVFGALFLIALCPLFWALFEQAGSSLNVYTDRAVDRSMFGYEIPASLFQSVNSIFIVLMAPVFAALWTFLDRRRLEPSAPFKFGIGLIVIGLGFLVLVFGAALTPGAPTPAMFILLLYFFHTAAELCFSPVGLAAMTRLSVSSMVGLMMGTWFLATAAGNFLAGQIAQATGGENVGPERVLEVYSRIGWVSIVIGVVVLLIAPFVVRLMHLELMKAGDPVLAGQDTLAEPAAAGTRTEGEHKA</sequence>
<feature type="transmembrane region" description="Helical" evidence="8">
    <location>
        <begin position="59"/>
        <end position="80"/>
    </location>
</feature>
<feature type="domain" description="Major facilitator superfamily (MFS) profile" evidence="9">
    <location>
        <begin position="21"/>
        <end position="492"/>
    </location>
</feature>
<feature type="transmembrane region" description="Helical" evidence="8">
    <location>
        <begin position="186"/>
        <end position="206"/>
    </location>
</feature>
<dbReference type="CDD" id="cd17346">
    <property type="entry name" value="MFS_DtpA_like"/>
    <property type="match status" value="1"/>
</dbReference>
<feature type="transmembrane region" description="Helical" evidence="8">
    <location>
        <begin position="257"/>
        <end position="276"/>
    </location>
</feature>
<evidence type="ECO:0000313" key="11">
    <source>
        <dbReference type="Proteomes" id="UP001597400"/>
    </source>
</evidence>
<comment type="subcellular location">
    <subcellularLocation>
        <location evidence="1">Cell membrane</location>
        <topology evidence="1">Multi-pass membrane protein</topology>
    </subcellularLocation>
</comment>
<dbReference type="InterPro" id="IPR000109">
    <property type="entry name" value="POT_fam"/>
</dbReference>
<feature type="transmembrane region" description="Helical" evidence="8">
    <location>
        <begin position="396"/>
        <end position="419"/>
    </location>
</feature>
<dbReference type="Proteomes" id="UP001597400">
    <property type="component" value="Unassembled WGS sequence"/>
</dbReference>
<evidence type="ECO:0000256" key="1">
    <source>
        <dbReference type="ARBA" id="ARBA00004651"/>
    </source>
</evidence>
<dbReference type="PANTHER" id="PTHR23517">
    <property type="entry name" value="RESISTANCE PROTEIN MDTM, PUTATIVE-RELATED-RELATED"/>
    <property type="match status" value="1"/>
</dbReference>
<name>A0ABW4TZ39_9SPHN</name>
<evidence type="ECO:0000259" key="9">
    <source>
        <dbReference type="PROSITE" id="PS50850"/>
    </source>
</evidence>
<reference evidence="11" key="1">
    <citation type="journal article" date="2019" name="Int. J. Syst. Evol. Microbiol.">
        <title>The Global Catalogue of Microorganisms (GCM) 10K type strain sequencing project: providing services to taxonomists for standard genome sequencing and annotation.</title>
        <authorList>
            <consortium name="The Broad Institute Genomics Platform"/>
            <consortium name="The Broad Institute Genome Sequencing Center for Infectious Disease"/>
            <person name="Wu L."/>
            <person name="Ma J."/>
        </authorList>
    </citation>
    <scope>NUCLEOTIDE SEQUENCE [LARGE SCALE GENOMIC DNA]</scope>
    <source>
        <strain evidence="11">CGMCC 1.12702</strain>
    </source>
</reference>
<evidence type="ECO:0000256" key="8">
    <source>
        <dbReference type="SAM" id="Phobius"/>
    </source>
</evidence>
<proteinExistence type="predicted"/>
<feature type="transmembrane region" description="Helical" evidence="8">
    <location>
        <begin position="160"/>
        <end position="180"/>
    </location>
</feature>
<dbReference type="NCBIfam" id="TIGR00924">
    <property type="entry name" value="yjdL_sub1_fam"/>
    <property type="match status" value="1"/>
</dbReference>
<dbReference type="InterPro" id="IPR018456">
    <property type="entry name" value="PTR2_symporter_CS"/>
</dbReference>
<dbReference type="Pfam" id="PF00854">
    <property type="entry name" value="PTR2"/>
    <property type="match status" value="1"/>
</dbReference>
<evidence type="ECO:0000256" key="2">
    <source>
        <dbReference type="ARBA" id="ARBA00022448"/>
    </source>
</evidence>
<feature type="transmembrane region" description="Helical" evidence="8">
    <location>
        <begin position="431"/>
        <end position="453"/>
    </location>
</feature>
<keyword evidence="3" id="KW-1003">Cell membrane</keyword>